<dbReference type="EMBL" id="JAKUCV010001097">
    <property type="protein sequence ID" value="KAJ4847686.1"/>
    <property type="molecule type" value="Genomic_DNA"/>
</dbReference>
<dbReference type="Gene3D" id="2.30.180.10">
    <property type="entry name" value="FAS1 domain"/>
    <property type="match status" value="1"/>
</dbReference>
<reference evidence="4" key="1">
    <citation type="submission" date="2022-02" db="EMBL/GenBank/DDBJ databases">
        <authorList>
            <person name="Henning P.M."/>
            <person name="McCubbin A.G."/>
            <person name="Shore J.S."/>
        </authorList>
    </citation>
    <scope>NUCLEOTIDE SEQUENCE</scope>
    <source>
        <strain evidence="4">F60SS</strain>
        <tissue evidence="4">Leaves</tissue>
    </source>
</reference>
<evidence type="ECO:0000256" key="1">
    <source>
        <dbReference type="ARBA" id="ARBA00007843"/>
    </source>
</evidence>
<evidence type="ECO:0000259" key="3">
    <source>
        <dbReference type="Pfam" id="PF02469"/>
    </source>
</evidence>
<protein>
    <recommendedName>
        <fullName evidence="3">FAS1 domain-containing protein</fullName>
    </recommendedName>
</protein>
<accession>A0A9Q0GFZ2</accession>
<organism evidence="4 5">
    <name type="scientific">Turnera subulata</name>
    <dbReference type="NCBI Taxonomy" id="218843"/>
    <lineage>
        <taxon>Eukaryota</taxon>
        <taxon>Viridiplantae</taxon>
        <taxon>Streptophyta</taxon>
        <taxon>Embryophyta</taxon>
        <taxon>Tracheophyta</taxon>
        <taxon>Spermatophyta</taxon>
        <taxon>Magnoliopsida</taxon>
        <taxon>eudicotyledons</taxon>
        <taxon>Gunneridae</taxon>
        <taxon>Pentapetalae</taxon>
        <taxon>rosids</taxon>
        <taxon>fabids</taxon>
        <taxon>Malpighiales</taxon>
        <taxon>Passifloraceae</taxon>
        <taxon>Turnera</taxon>
    </lineage>
</organism>
<gene>
    <name evidence="4" type="ORF">Tsubulata_020649</name>
</gene>
<evidence type="ECO:0000256" key="2">
    <source>
        <dbReference type="SAM" id="SignalP"/>
    </source>
</evidence>
<dbReference type="SUPFAM" id="SSF82153">
    <property type="entry name" value="FAS1 domain"/>
    <property type="match status" value="1"/>
</dbReference>
<name>A0A9Q0GFZ2_9ROSI</name>
<dbReference type="OrthoDB" id="1934418at2759"/>
<dbReference type="PANTHER" id="PTHR36069:SF3">
    <property type="entry name" value="FAS1 DOMAIN-CONTAINING PROTEIN"/>
    <property type="match status" value="1"/>
</dbReference>
<reference evidence="4" key="2">
    <citation type="journal article" date="2023" name="Plants (Basel)">
        <title>Annotation of the Turnera subulata (Passifloraceae) Draft Genome Reveals the S-Locus Evolved after the Divergence of Turneroideae from Passifloroideae in a Stepwise Manner.</title>
        <authorList>
            <person name="Henning P.M."/>
            <person name="Roalson E.H."/>
            <person name="Mir W."/>
            <person name="McCubbin A.G."/>
            <person name="Shore J.S."/>
        </authorList>
    </citation>
    <scope>NUCLEOTIDE SEQUENCE</scope>
    <source>
        <strain evidence="4">F60SS</strain>
    </source>
</reference>
<dbReference type="PANTHER" id="PTHR36069">
    <property type="entry name" value="EXPRESSED PROTEIN-RELATED"/>
    <property type="match status" value="1"/>
</dbReference>
<keyword evidence="2" id="KW-0732">Signal</keyword>
<proteinExistence type="inferred from homology"/>
<evidence type="ECO:0000313" key="5">
    <source>
        <dbReference type="Proteomes" id="UP001141552"/>
    </source>
</evidence>
<dbReference type="Proteomes" id="UP001141552">
    <property type="component" value="Unassembled WGS sequence"/>
</dbReference>
<dbReference type="InterPro" id="IPR036378">
    <property type="entry name" value="FAS1_dom_sf"/>
</dbReference>
<dbReference type="AlphaFoldDB" id="A0A9Q0GFZ2"/>
<sequence length="163" mass="18178">MDFCCLFILVSLFAATESQSTNHSSTRTDMETAIADMRSQSFYGFAILLQMVRDTFRQYQQDLTFFMPIDQELSKGSVSADHLQSFMLSHSVMKPLSFSDLNHFPSGTMVPSGLRNRLIKIQNHGAQNFSVNNALVITPNVCLNTAIKCHGINAVLKFGNDSD</sequence>
<dbReference type="InterPro" id="IPR053339">
    <property type="entry name" value="FAS1_domain_protein"/>
</dbReference>
<feature type="domain" description="FAS1" evidence="3">
    <location>
        <begin position="52"/>
        <end position="156"/>
    </location>
</feature>
<feature type="chain" id="PRO_5040305856" description="FAS1 domain-containing protein" evidence="2">
    <location>
        <begin position="19"/>
        <end position="163"/>
    </location>
</feature>
<comment type="similarity">
    <text evidence="1">Belongs to the fasciclin-like AGP family.</text>
</comment>
<dbReference type="Pfam" id="PF02469">
    <property type="entry name" value="Fasciclin"/>
    <property type="match status" value="1"/>
</dbReference>
<evidence type="ECO:0000313" key="4">
    <source>
        <dbReference type="EMBL" id="KAJ4847686.1"/>
    </source>
</evidence>
<keyword evidence="5" id="KW-1185">Reference proteome</keyword>
<dbReference type="InterPro" id="IPR000782">
    <property type="entry name" value="FAS1_domain"/>
</dbReference>
<comment type="caution">
    <text evidence="4">The sequence shown here is derived from an EMBL/GenBank/DDBJ whole genome shotgun (WGS) entry which is preliminary data.</text>
</comment>
<feature type="signal peptide" evidence="2">
    <location>
        <begin position="1"/>
        <end position="18"/>
    </location>
</feature>